<evidence type="ECO:0000313" key="4">
    <source>
        <dbReference type="EMBL" id="KAE9340226.1"/>
    </source>
</evidence>
<dbReference type="EMBL" id="QXFT01000585">
    <property type="protein sequence ID" value="KAE9340226.1"/>
    <property type="molecule type" value="Genomic_DNA"/>
</dbReference>
<comment type="caution">
    <text evidence="3">The sequence shown here is derived from an EMBL/GenBank/DDBJ whole genome shotgun (WGS) entry which is preliminary data.</text>
</comment>
<dbReference type="InterPro" id="IPR025724">
    <property type="entry name" value="GAG-pre-integrase_dom"/>
</dbReference>
<evidence type="ECO:0000313" key="5">
    <source>
        <dbReference type="Proteomes" id="UP000429607"/>
    </source>
</evidence>
<gene>
    <name evidence="3" type="ORF">PR001_g8920</name>
    <name evidence="4" type="ORF">PR003_g10610</name>
</gene>
<dbReference type="EMBL" id="QXFV01000482">
    <property type="protein sequence ID" value="KAE9036254.1"/>
    <property type="molecule type" value="Genomic_DNA"/>
</dbReference>
<dbReference type="Pfam" id="PF13976">
    <property type="entry name" value="gag_pre-integrs"/>
    <property type="match status" value="1"/>
</dbReference>
<evidence type="ECO:0000313" key="3">
    <source>
        <dbReference type="EMBL" id="KAE9036254.1"/>
    </source>
</evidence>
<dbReference type="Proteomes" id="UP000434957">
    <property type="component" value="Unassembled WGS sequence"/>
</dbReference>
<dbReference type="InterPro" id="IPR054722">
    <property type="entry name" value="PolX-like_BBD"/>
</dbReference>
<evidence type="ECO:0000259" key="1">
    <source>
        <dbReference type="Pfam" id="PF13976"/>
    </source>
</evidence>
<feature type="domain" description="Retrovirus-related Pol polyprotein from transposon TNT 1-94-like beta-barrel" evidence="2">
    <location>
        <begin position="6"/>
        <end position="93"/>
    </location>
</feature>
<reference evidence="3 5" key="1">
    <citation type="submission" date="2018-09" db="EMBL/GenBank/DDBJ databases">
        <title>Genomic investigation of the strawberry pathogen Phytophthora fragariae indicates pathogenicity is determined by transcriptional variation in three key races.</title>
        <authorList>
            <person name="Adams T.M."/>
            <person name="Armitage A.D."/>
            <person name="Sobczyk M.K."/>
            <person name="Bates H.J."/>
            <person name="Dunwell J.M."/>
            <person name="Nellist C.F."/>
            <person name="Harrison R.J."/>
        </authorList>
    </citation>
    <scope>NUCLEOTIDE SEQUENCE [LARGE SCALE GENOMIC DNA]</scope>
    <source>
        <strain evidence="3 5">SCRP249</strain>
        <strain evidence="4 6">SCRP333</strain>
    </source>
</reference>
<dbReference type="Proteomes" id="UP000429607">
    <property type="component" value="Unassembled WGS sequence"/>
</dbReference>
<feature type="domain" description="GAG-pre-integrase" evidence="1">
    <location>
        <begin position="137"/>
        <end position="189"/>
    </location>
</feature>
<dbReference type="Pfam" id="PF22936">
    <property type="entry name" value="Pol_BBD"/>
    <property type="match status" value="1"/>
</dbReference>
<keyword evidence="6" id="KW-1185">Reference proteome</keyword>
<dbReference type="AlphaFoldDB" id="A0A6A3MX02"/>
<evidence type="ECO:0000313" key="6">
    <source>
        <dbReference type="Proteomes" id="UP000434957"/>
    </source>
</evidence>
<name>A0A6A3MX02_9STRA</name>
<proteinExistence type="predicted"/>
<accession>A0A6A3MX02</accession>
<organism evidence="3 5">
    <name type="scientific">Phytophthora rubi</name>
    <dbReference type="NCBI Taxonomy" id="129364"/>
    <lineage>
        <taxon>Eukaryota</taxon>
        <taxon>Sar</taxon>
        <taxon>Stramenopiles</taxon>
        <taxon>Oomycota</taxon>
        <taxon>Peronosporomycetes</taxon>
        <taxon>Peronosporales</taxon>
        <taxon>Peronosporaceae</taxon>
        <taxon>Phytophthora</taxon>
    </lineage>
</organism>
<evidence type="ECO:0000259" key="2">
    <source>
        <dbReference type="Pfam" id="PF22936"/>
    </source>
</evidence>
<protein>
    <submittedName>
        <fullName evidence="3">Uncharacterized protein</fullName>
    </submittedName>
</protein>
<sequence length="237" mass="25694">MWKRVVLDSAASYHLTGQLKLLEDQQRPPHRLSVTVADGRAVPVNLRDRLRIPVTLSTTAGKPETKRFEMREVYYSPGLPGTLVSLGQLLQTGHVVTFTVGEWEVRDPTGTDVLMTARPVNRVSEVRATAASGDIAAACVALSKDRSLDTWHRRLGHLNYAAVRRLADSGAVKGLRVAAGGPPVQCQTCAPSEATKYPVPQRRTSPAHIAAGVLHADLSGPVDRSIHGNEYIMVVII</sequence>